<dbReference type="HOGENOM" id="CLU_010457_2_0_1"/>
<dbReference type="EMBL" id="KL198004">
    <property type="protein sequence ID" value="KDQ32704.1"/>
    <property type="molecule type" value="Genomic_DNA"/>
</dbReference>
<dbReference type="PANTHER" id="PTHR31005">
    <property type="entry name" value="DUF4139 DOMAIN-CONTAINING PROTEIN"/>
    <property type="match status" value="1"/>
</dbReference>
<dbReference type="InterPro" id="IPR037291">
    <property type="entry name" value="DUF4139"/>
</dbReference>
<dbReference type="AlphaFoldDB" id="A0A067NXQ0"/>
<dbReference type="InterPro" id="IPR025554">
    <property type="entry name" value="DUF4140"/>
</dbReference>
<dbReference type="Pfam" id="PF13598">
    <property type="entry name" value="DUF4139"/>
    <property type="match status" value="1"/>
</dbReference>
<evidence type="ECO:0000259" key="2">
    <source>
        <dbReference type="Pfam" id="PF13600"/>
    </source>
</evidence>
<organism evidence="3 4">
    <name type="scientific">Pleurotus ostreatus (strain PC15)</name>
    <name type="common">Oyster mushroom</name>
    <dbReference type="NCBI Taxonomy" id="1137138"/>
    <lineage>
        <taxon>Eukaryota</taxon>
        <taxon>Fungi</taxon>
        <taxon>Dikarya</taxon>
        <taxon>Basidiomycota</taxon>
        <taxon>Agaricomycotina</taxon>
        <taxon>Agaricomycetes</taxon>
        <taxon>Agaricomycetidae</taxon>
        <taxon>Agaricales</taxon>
        <taxon>Pleurotineae</taxon>
        <taxon>Pleurotaceae</taxon>
        <taxon>Pleurotus</taxon>
    </lineage>
</organism>
<dbReference type="VEuPathDB" id="FungiDB:PLEOSDRAFT_153623"/>
<evidence type="ECO:0000313" key="4">
    <source>
        <dbReference type="Proteomes" id="UP000027073"/>
    </source>
</evidence>
<reference evidence="4" key="1">
    <citation type="journal article" date="2014" name="Proc. Natl. Acad. Sci. U.S.A.">
        <title>Extensive sampling of basidiomycete genomes demonstrates inadequacy of the white-rot/brown-rot paradigm for wood decay fungi.</title>
        <authorList>
            <person name="Riley R."/>
            <person name="Salamov A.A."/>
            <person name="Brown D.W."/>
            <person name="Nagy L.G."/>
            <person name="Floudas D."/>
            <person name="Held B.W."/>
            <person name="Levasseur A."/>
            <person name="Lombard V."/>
            <person name="Morin E."/>
            <person name="Otillar R."/>
            <person name="Lindquist E.A."/>
            <person name="Sun H."/>
            <person name="LaButti K.M."/>
            <person name="Schmutz J."/>
            <person name="Jabbour D."/>
            <person name="Luo H."/>
            <person name="Baker S.E."/>
            <person name="Pisabarro A.G."/>
            <person name="Walton J.D."/>
            <person name="Blanchette R.A."/>
            <person name="Henrissat B."/>
            <person name="Martin F."/>
            <person name="Cullen D."/>
            <person name="Hibbett D.S."/>
            <person name="Grigoriev I.V."/>
        </authorList>
    </citation>
    <scope>NUCLEOTIDE SEQUENCE [LARGE SCALE GENOMIC DNA]</scope>
    <source>
        <strain evidence="4">PC15</strain>
    </source>
</reference>
<dbReference type="PANTHER" id="PTHR31005:SF8">
    <property type="entry name" value="DUF4139 DOMAIN-CONTAINING PROTEIN"/>
    <property type="match status" value="1"/>
</dbReference>
<evidence type="ECO:0008006" key="5">
    <source>
        <dbReference type="Google" id="ProtNLM"/>
    </source>
</evidence>
<feature type="domain" description="DUF4140" evidence="2">
    <location>
        <begin position="27"/>
        <end position="112"/>
    </location>
</feature>
<sequence>MSQEPSPEFVPHVIELTSATDGKIVKVHLSPGRAEVTRVYTLALEIGVNQIKISGLPEEIDDTIRVEGRGDATIHDVSVTPTPLAPSNPATERAVAREYRSAENEARRYKDASFFLENFLRKVELVPCDHAQIPMILRTYEHASSKLDNRLIYMEEELEKLRLRRTPLSDLMPLTATVVMFAEHAGEAEIALVYAVPNASWNATYDIRIDMKSEDAPFSIRYKAVISQRTGENWDGVQLTLDTFTPKLDTGVPSLGLCRLTPVMVQPAQPRQCSRERSPRRDVVCNSERYRARSRSYTPPHRPPRSMPHATVPVSGFGGLNATYDVPGLISIPNEAQAHIVTIAELELDASFSWLVVPKLDLSAHLKAQVKNVSEYTLVAGPTNVYIDGSFVARSRIPDVSPQESFECSLGVDPSIRVTYTPLSKKVSSSGLINKTATTAYSRQATIWNTKSIVIENLKILDRIPISEDSQIVVKLIKPALSLSESPQSPSENRGILDNAGGYQLKTAKSSSTLLRVAENVSAQWEGEDGEEGTGKDGRISWLCTVPPQGKVSVNLQWEESTPVDMMLAEFEIVRCCSIIKFNAATAR</sequence>
<dbReference type="InParanoid" id="A0A067NXQ0"/>
<dbReference type="STRING" id="1137138.A0A067NXQ0"/>
<evidence type="ECO:0000259" key="1">
    <source>
        <dbReference type="Pfam" id="PF13598"/>
    </source>
</evidence>
<feature type="domain" description="DUF4139" evidence="1">
    <location>
        <begin position="191"/>
        <end position="557"/>
    </location>
</feature>
<dbReference type="Proteomes" id="UP000027073">
    <property type="component" value="Unassembled WGS sequence"/>
</dbReference>
<evidence type="ECO:0000313" key="3">
    <source>
        <dbReference type="EMBL" id="KDQ32704.1"/>
    </source>
</evidence>
<dbReference type="InterPro" id="IPR011935">
    <property type="entry name" value="CHP02231"/>
</dbReference>
<protein>
    <recommendedName>
        <fullName evidence="5">DUF4139 domain-containing protein</fullName>
    </recommendedName>
</protein>
<gene>
    <name evidence="3" type="ORF">PLEOSDRAFT_153623</name>
</gene>
<proteinExistence type="predicted"/>
<accession>A0A067NXQ0</accession>
<dbReference type="OrthoDB" id="10068793at2759"/>
<dbReference type="Pfam" id="PF13600">
    <property type="entry name" value="DUF4140"/>
    <property type="match status" value="1"/>
</dbReference>
<name>A0A067NXQ0_PLEO1</name>
<dbReference type="NCBIfam" id="TIGR02231">
    <property type="entry name" value="mucoidy inhibitor MuiA family protein"/>
    <property type="match status" value="1"/>
</dbReference>